<reference evidence="1 2" key="1">
    <citation type="journal article" date="2022" name="Plant J.">
        <title>Chromosome-level genome of Camellia lanceoleosa provides a valuable resource for understanding genome evolution and self-incompatibility.</title>
        <authorList>
            <person name="Gong W."/>
            <person name="Xiao S."/>
            <person name="Wang L."/>
            <person name="Liao Z."/>
            <person name="Chang Y."/>
            <person name="Mo W."/>
            <person name="Hu G."/>
            <person name="Li W."/>
            <person name="Zhao G."/>
            <person name="Zhu H."/>
            <person name="Hu X."/>
            <person name="Ji K."/>
            <person name="Xiang X."/>
            <person name="Song Q."/>
            <person name="Yuan D."/>
            <person name="Jin S."/>
            <person name="Zhang L."/>
        </authorList>
    </citation>
    <scope>NUCLEOTIDE SEQUENCE [LARGE SCALE GENOMIC DNA]</scope>
    <source>
        <strain evidence="1">SQ_2022a</strain>
    </source>
</reference>
<keyword evidence="2" id="KW-1185">Reference proteome</keyword>
<evidence type="ECO:0000313" key="2">
    <source>
        <dbReference type="Proteomes" id="UP001060215"/>
    </source>
</evidence>
<comment type="caution">
    <text evidence="1">The sequence shown here is derived from an EMBL/GenBank/DDBJ whole genome shotgun (WGS) entry which is preliminary data.</text>
</comment>
<name>A0ACC0J3D1_9ERIC</name>
<protein>
    <submittedName>
        <fullName evidence="1">Pectinesterase 2</fullName>
    </submittedName>
</protein>
<accession>A0ACC0J3D1</accession>
<evidence type="ECO:0000313" key="1">
    <source>
        <dbReference type="EMBL" id="KAI8032182.1"/>
    </source>
</evidence>
<organism evidence="1 2">
    <name type="scientific">Camellia lanceoleosa</name>
    <dbReference type="NCBI Taxonomy" id="1840588"/>
    <lineage>
        <taxon>Eukaryota</taxon>
        <taxon>Viridiplantae</taxon>
        <taxon>Streptophyta</taxon>
        <taxon>Embryophyta</taxon>
        <taxon>Tracheophyta</taxon>
        <taxon>Spermatophyta</taxon>
        <taxon>Magnoliopsida</taxon>
        <taxon>eudicotyledons</taxon>
        <taxon>Gunneridae</taxon>
        <taxon>Pentapetalae</taxon>
        <taxon>asterids</taxon>
        <taxon>Ericales</taxon>
        <taxon>Theaceae</taxon>
        <taxon>Camellia</taxon>
    </lineage>
</organism>
<proteinExistence type="predicted"/>
<gene>
    <name evidence="1" type="ORF">LOK49_LG01G01317</name>
</gene>
<dbReference type="Proteomes" id="UP001060215">
    <property type="component" value="Chromosome 1"/>
</dbReference>
<dbReference type="EMBL" id="CM045758">
    <property type="protein sequence ID" value="KAI8032182.1"/>
    <property type="molecule type" value="Genomic_DNA"/>
</dbReference>
<sequence>MSSSMAMKLVLLALLMIKNASADEQTHTEKSQSWVSTVERILYQGQLKFLLWHGLPRPRHRRPWLTPVSPVPRTERNRDVVVAQDGSGNYGTIKEALDASLDRRDDRRFVIYVKSGTYNEYLVVTEHMKNVMLCGDGIGNTIITGSHSARAGYKTWKAATVVVSGDGFVARDITFRNTAGREAYQAPALASNAPHSAFYRCSFEGYQDTLYVQRGQQFYRECEISGTVDFICGNAAVVIQNSNIYAKRSRTGNEIVIAASNRNSQDSQTGIVIHNCRIMAGSDLKPVIDSYKVYLGRPWRPYARTIYIQDEFDVAVDPKGWVKWKEGEGADSSSGVGSVDFREYGNRGLGASTSGRARCSGCRSTEDSSEAEQFSVANFIQGDSWLPGTGIPFTPGL</sequence>